<dbReference type="Pfam" id="PF03467">
    <property type="entry name" value="Smg4_UPF3"/>
    <property type="match status" value="1"/>
</dbReference>
<evidence type="ECO:0000259" key="6">
    <source>
        <dbReference type="Pfam" id="PF03467"/>
    </source>
</evidence>
<reference evidence="8" key="3">
    <citation type="submission" date="2018-12" db="EMBL/GenBank/DDBJ databases">
        <title>G10K-VGP greater horseshoe bat female genome, primary haplotype.</title>
        <authorList>
            <person name="Teeling E."/>
            <person name="Myers G."/>
            <person name="Vernes S."/>
            <person name="Pippel M."/>
            <person name="Winkler S."/>
            <person name="Fedrigo O."/>
            <person name="Rhie A."/>
            <person name="Koren S."/>
            <person name="Phillippy A."/>
            <person name="Lewin H."/>
            <person name="Damas J."/>
            <person name="Howe K."/>
            <person name="Mountcastle J."/>
            <person name="Jarvis E.D."/>
        </authorList>
    </citation>
    <scope>NUCLEOTIDE SEQUENCE [LARGE SCALE GENOMIC DNA]</scope>
</reference>
<dbReference type="GO" id="GO:0000184">
    <property type="term" value="P:nuclear-transcribed mRNA catabolic process, nonsense-mediated decay"/>
    <property type="evidence" value="ECO:0007669"/>
    <property type="project" value="UniProtKB-KW"/>
</dbReference>
<evidence type="ECO:0000256" key="5">
    <source>
        <dbReference type="SAM" id="MobiDB-lite"/>
    </source>
</evidence>
<dbReference type="GO" id="GO:0005730">
    <property type="term" value="C:nucleolus"/>
    <property type="evidence" value="ECO:0007669"/>
    <property type="project" value="TreeGrafter"/>
</dbReference>
<reference evidence="7 8" key="1">
    <citation type="journal article" date="2015" name="Annu Rev Anim Biosci">
        <title>The Genome 10K Project: a way forward.</title>
        <authorList>
            <person name="Koepfli K.P."/>
            <person name="Paten B."/>
            <person name="O'Brien S.J."/>
            <person name="Koepfli K.P."/>
            <person name="Paten B."/>
            <person name="Antunes A."/>
            <person name="Belov K."/>
            <person name="Bustamante C."/>
            <person name="Castoe T.A."/>
            <person name="Clawson H."/>
            <person name="Crawford A.J."/>
            <person name="Diekhans M."/>
            <person name="Distel D."/>
            <person name="Durbin R."/>
            <person name="Earl D."/>
            <person name="Fujita M.K."/>
            <person name="Gamble T."/>
            <person name="Georges A."/>
            <person name="Gemmell N."/>
            <person name="Gilbert M.T."/>
            <person name="Graves J.M."/>
            <person name="Green R.E."/>
            <person name="Hickey G."/>
            <person name="Jarvis E.D."/>
            <person name="Johnson W."/>
            <person name="Komissarov A."/>
            <person name="Korf I."/>
            <person name="Kuhn R."/>
            <person name="Larkin D.M."/>
            <person name="Lewin H."/>
            <person name="Lopez J.V."/>
            <person name="Ma J."/>
            <person name="Marques-Bonet T."/>
            <person name="Miller W."/>
            <person name="Murphy R."/>
            <person name="Pevzner P."/>
            <person name="Shapiro B."/>
            <person name="Steiner C."/>
            <person name="Tamazian G."/>
            <person name="Venkatesh B."/>
            <person name="Wang J."/>
            <person name="Wayne R."/>
            <person name="Wiley E."/>
            <person name="Yang H."/>
            <person name="Zhang G."/>
            <person name="Haussler D."/>
            <person name="Ryder O."/>
            <person name="O'Brien S.J."/>
        </authorList>
    </citation>
    <scope>NUCLEOTIDE SEQUENCE</scope>
</reference>
<dbReference type="GeneTree" id="ENSGT00390000017146"/>
<evidence type="ECO:0000313" key="7">
    <source>
        <dbReference type="Ensembl" id="ENSRFEP00010014044.1"/>
    </source>
</evidence>
<organism evidence="7 8">
    <name type="scientific">Rhinolophus ferrumequinum</name>
    <name type="common">Greater horseshoe bat</name>
    <dbReference type="NCBI Taxonomy" id="59479"/>
    <lineage>
        <taxon>Eukaryota</taxon>
        <taxon>Metazoa</taxon>
        <taxon>Chordata</taxon>
        <taxon>Craniata</taxon>
        <taxon>Vertebrata</taxon>
        <taxon>Euteleostomi</taxon>
        <taxon>Mammalia</taxon>
        <taxon>Eutheria</taxon>
        <taxon>Laurasiatheria</taxon>
        <taxon>Chiroptera</taxon>
        <taxon>Yinpterochiroptera</taxon>
        <taxon>Rhinolophoidea</taxon>
        <taxon>Rhinolophidae</taxon>
        <taxon>Rhinolophinae</taxon>
        <taxon>Rhinolophus</taxon>
    </lineage>
</organism>
<dbReference type="Proteomes" id="UP000472240">
    <property type="component" value="Chromosome 19"/>
</dbReference>
<feature type="compositionally biased region" description="Basic and acidic residues" evidence="5">
    <location>
        <begin position="181"/>
        <end position="191"/>
    </location>
</feature>
<proteinExistence type="inferred from homology"/>
<feature type="domain" description="UPF3" evidence="6">
    <location>
        <begin position="36"/>
        <end position="186"/>
    </location>
</feature>
<comment type="similarity">
    <text evidence="2">Belongs to the RENT3 family.</text>
</comment>
<keyword evidence="4" id="KW-0539">Nucleus</keyword>
<evidence type="ECO:0000256" key="1">
    <source>
        <dbReference type="ARBA" id="ARBA00004123"/>
    </source>
</evidence>
<evidence type="ECO:0000256" key="2">
    <source>
        <dbReference type="ARBA" id="ARBA00005991"/>
    </source>
</evidence>
<sequence>MEQRRGRSIGSGGMASGDSTKGEDKQAWNKEKREELSQVVIRRLPSTLTNEQLQEHFQPISEHDYFEFFSNDTSLYPYMHARAYINFKNQEDSILFRVHFDGYVFLDNKIKGYPAIVEFALFQKAAKRRLRKEIPKLGSSMMIQSIENFWSYATDNEKMSSTPSTLLEEIEAKNRKLIAKKRNEKEKIENKNKHRRQKERYEKEKSF</sequence>
<evidence type="ECO:0000256" key="4">
    <source>
        <dbReference type="ARBA" id="ARBA00023242"/>
    </source>
</evidence>
<name>A0A671EL14_RHIFE</name>
<evidence type="ECO:0000256" key="3">
    <source>
        <dbReference type="ARBA" id="ARBA00023161"/>
    </source>
</evidence>
<feature type="region of interest" description="Disordered" evidence="5">
    <location>
        <begin position="1"/>
        <end position="34"/>
    </location>
</feature>
<keyword evidence="8" id="KW-1185">Reference proteome</keyword>
<dbReference type="GO" id="GO:0045727">
    <property type="term" value="P:positive regulation of translation"/>
    <property type="evidence" value="ECO:0007669"/>
    <property type="project" value="TreeGrafter"/>
</dbReference>
<dbReference type="InterPro" id="IPR012677">
    <property type="entry name" value="Nucleotide-bd_a/b_plait_sf"/>
</dbReference>
<reference evidence="7" key="5">
    <citation type="submission" date="2025-09" db="UniProtKB">
        <authorList>
            <consortium name="Ensembl"/>
        </authorList>
    </citation>
    <scope>IDENTIFICATION</scope>
</reference>
<dbReference type="AlphaFoldDB" id="A0A671EL14"/>
<feature type="compositionally biased region" description="Basic and acidic residues" evidence="5">
    <location>
        <begin position="20"/>
        <end position="34"/>
    </location>
</feature>
<accession>A0A671EL14</accession>
<reference evidence="7 8" key="2">
    <citation type="journal article" date="2018" name="Annu Rev Anim Biosci">
        <title>Bat Biology, Genomes, and the Bat1K Project: To Generate Chromosome-Level Genomes for All Living Bat Species.</title>
        <authorList>
            <person name="Teeling E.C."/>
            <person name="Vernes S.C."/>
            <person name="Davalos L.M."/>
            <person name="Ray D.A."/>
            <person name="Gilbert M.T.P."/>
            <person name="Myers E."/>
        </authorList>
    </citation>
    <scope>NUCLEOTIDE SEQUENCE</scope>
</reference>
<reference evidence="7" key="4">
    <citation type="submission" date="2025-08" db="UniProtKB">
        <authorList>
            <consortium name="Ensembl"/>
        </authorList>
    </citation>
    <scope>IDENTIFICATION</scope>
</reference>
<dbReference type="InParanoid" id="A0A671EL14"/>
<dbReference type="GO" id="GO:0005737">
    <property type="term" value="C:cytoplasm"/>
    <property type="evidence" value="ECO:0007669"/>
    <property type="project" value="TreeGrafter"/>
</dbReference>
<comment type="subcellular location">
    <subcellularLocation>
        <location evidence="1">Nucleus</location>
    </subcellularLocation>
</comment>
<dbReference type="GO" id="GO:0003729">
    <property type="term" value="F:mRNA binding"/>
    <property type="evidence" value="ECO:0007669"/>
    <property type="project" value="TreeGrafter"/>
</dbReference>
<dbReference type="PANTHER" id="PTHR13112">
    <property type="entry name" value="UPF3 REGULATOR OF NONSENSE TRANSCRIPTS-LIKE PROTEIN"/>
    <property type="match status" value="1"/>
</dbReference>
<dbReference type="InterPro" id="IPR039722">
    <property type="entry name" value="Upf3"/>
</dbReference>
<dbReference type="InterPro" id="IPR035979">
    <property type="entry name" value="RBD_domain_sf"/>
</dbReference>
<dbReference type="OMA" id="THCRINN"/>
<keyword evidence="3" id="KW-0866">Nonsense-mediated mRNA decay</keyword>
<feature type="region of interest" description="Disordered" evidence="5">
    <location>
        <begin position="181"/>
        <end position="207"/>
    </location>
</feature>
<protein>
    <recommendedName>
        <fullName evidence="6">UPF3 domain-containing protein</fullName>
    </recommendedName>
</protein>
<dbReference type="Gene3D" id="3.30.70.330">
    <property type="match status" value="1"/>
</dbReference>
<dbReference type="SUPFAM" id="SSF54928">
    <property type="entry name" value="RNA-binding domain, RBD"/>
    <property type="match status" value="1"/>
</dbReference>
<dbReference type="Ensembl" id="ENSRFET00010015358.1">
    <property type="protein sequence ID" value="ENSRFEP00010014044.1"/>
    <property type="gene ID" value="ENSRFEG00010009511.1"/>
</dbReference>
<dbReference type="InterPro" id="IPR005120">
    <property type="entry name" value="UPF3_dom"/>
</dbReference>
<dbReference type="PANTHER" id="PTHR13112:SF1">
    <property type="entry name" value="REGULATOR OF NONSENSE TRANSCRIPTS 3B"/>
    <property type="match status" value="1"/>
</dbReference>
<evidence type="ECO:0000313" key="8">
    <source>
        <dbReference type="Proteomes" id="UP000472240"/>
    </source>
</evidence>